<evidence type="ECO:0000259" key="2">
    <source>
        <dbReference type="PROSITE" id="PS51740"/>
    </source>
</evidence>
<dbReference type="NCBIfam" id="TIGR01439">
    <property type="entry name" value="lp_hng_hel_AbrB"/>
    <property type="match status" value="1"/>
</dbReference>
<dbReference type="SUPFAM" id="SSF89447">
    <property type="entry name" value="AbrB/MazE/MraZ-like"/>
    <property type="match status" value="1"/>
</dbReference>
<sequence length="61" mass="7035">MLLKIQSRGTITIPKELRESLNLKEGDFLDANLKNGKITIEPIEVINKDLQKKVLQYLNKK</sequence>
<organism evidence="3 4">
    <name type="scientific">Candidatus Campbellbacteria bacterium RIFCSPLOWO2_02_FULL_35_11</name>
    <dbReference type="NCBI Taxonomy" id="1797581"/>
    <lineage>
        <taxon>Bacteria</taxon>
        <taxon>Candidatus Campbelliibacteriota</taxon>
    </lineage>
</organism>
<evidence type="ECO:0000313" key="3">
    <source>
        <dbReference type="EMBL" id="OGD70160.1"/>
    </source>
</evidence>
<dbReference type="Gene3D" id="2.10.260.10">
    <property type="match status" value="1"/>
</dbReference>
<keyword evidence="1" id="KW-0238">DNA-binding</keyword>
<dbReference type="SMART" id="SM00966">
    <property type="entry name" value="SpoVT_AbrB"/>
    <property type="match status" value="1"/>
</dbReference>
<dbReference type="InterPro" id="IPR007159">
    <property type="entry name" value="SpoVT-AbrB_dom"/>
</dbReference>
<proteinExistence type="predicted"/>
<dbReference type="GO" id="GO:0003677">
    <property type="term" value="F:DNA binding"/>
    <property type="evidence" value="ECO:0007669"/>
    <property type="project" value="UniProtKB-UniRule"/>
</dbReference>
<comment type="caution">
    <text evidence="3">The sequence shown here is derived from an EMBL/GenBank/DDBJ whole genome shotgun (WGS) entry which is preliminary data.</text>
</comment>
<dbReference type="PROSITE" id="PS51740">
    <property type="entry name" value="SPOVT_ABRB"/>
    <property type="match status" value="1"/>
</dbReference>
<name>A0A1F5ES29_9BACT</name>
<dbReference type="InterPro" id="IPR037914">
    <property type="entry name" value="SpoVT-AbrB_sf"/>
</dbReference>
<dbReference type="Pfam" id="PF04014">
    <property type="entry name" value="MazE_antitoxin"/>
    <property type="match status" value="1"/>
</dbReference>
<dbReference type="EMBL" id="MFAD01000023">
    <property type="protein sequence ID" value="OGD70160.1"/>
    <property type="molecule type" value="Genomic_DNA"/>
</dbReference>
<dbReference type="AlphaFoldDB" id="A0A1F5ES29"/>
<dbReference type="Proteomes" id="UP000186545">
    <property type="component" value="Unassembled WGS sequence"/>
</dbReference>
<feature type="domain" description="SpoVT-AbrB" evidence="2">
    <location>
        <begin position="1"/>
        <end position="45"/>
    </location>
</feature>
<protein>
    <recommendedName>
        <fullName evidence="2">SpoVT-AbrB domain-containing protein</fullName>
    </recommendedName>
</protein>
<accession>A0A1F5ES29</accession>
<gene>
    <name evidence="3" type="ORF">A3I18_02285</name>
</gene>
<reference evidence="3 4" key="1">
    <citation type="journal article" date="2016" name="Nat. Commun.">
        <title>Thousands of microbial genomes shed light on interconnected biogeochemical processes in an aquifer system.</title>
        <authorList>
            <person name="Anantharaman K."/>
            <person name="Brown C.T."/>
            <person name="Hug L.A."/>
            <person name="Sharon I."/>
            <person name="Castelle C.J."/>
            <person name="Probst A.J."/>
            <person name="Thomas B.C."/>
            <person name="Singh A."/>
            <person name="Wilkins M.J."/>
            <person name="Karaoz U."/>
            <person name="Brodie E.L."/>
            <person name="Williams K.H."/>
            <person name="Hubbard S.S."/>
            <person name="Banfield J.F."/>
        </authorList>
    </citation>
    <scope>NUCLEOTIDE SEQUENCE [LARGE SCALE GENOMIC DNA]</scope>
</reference>
<evidence type="ECO:0000256" key="1">
    <source>
        <dbReference type="PROSITE-ProRule" id="PRU01076"/>
    </source>
</evidence>
<evidence type="ECO:0000313" key="4">
    <source>
        <dbReference type="Proteomes" id="UP000186545"/>
    </source>
</evidence>